<dbReference type="PATRIC" id="fig|1225176.3.peg.4305"/>
<keyword evidence="1" id="KW-0732">Signal</keyword>
<name>K1LAE5_CECL9</name>
<protein>
    <submittedName>
        <fullName evidence="2">Uncharacterized protein</fullName>
    </submittedName>
</protein>
<organism evidence="2 3">
    <name type="scientific">Cecembia lonarensis (strain CCUG 58316 / KCTC 22772 / LW9)</name>
    <dbReference type="NCBI Taxonomy" id="1225176"/>
    <lineage>
        <taxon>Bacteria</taxon>
        <taxon>Pseudomonadati</taxon>
        <taxon>Bacteroidota</taxon>
        <taxon>Cytophagia</taxon>
        <taxon>Cytophagales</taxon>
        <taxon>Cyclobacteriaceae</taxon>
        <taxon>Cecembia</taxon>
    </lineage>
</organism>
<sequence>MQLKLIRLLLLLFTLSPCLLLAQVNTDLIALDINVSASKAIVYTMTAKAITNRAAYDNQPNFINKKQLAFSAADDKGNHDIIIYNFESEKFTNLTKTTNTSEFSPSLTDCGLYVSAVTVEEDGKQRLWLYPTNFGEPELLYDDIEPVGYYDWYNNKAAMFVLGNPNTLVYPYSKSEVLTIDRNVGRSIKRKPKSSIITYIDKNNPLEKEDGLIYPILGFDIEKRTHHKYGYTLPGKEDFIWLNQNLIMMGSGNQLYFKKANEDEWTLAGKVGISGYSDISRMAYSRKLKKLVVVMNRVSP</sequence>
<feature type="signal peptide" evidence="1">
    <location>
        <begin position="1"/>
        <end position="22"/>
    </location>
</feature>
<accession>K1LAE5</accession>
<dbReference type="EMBL" id="AMGM01000139">
    <property type="protein sequence ID" value="EKB47358.1"/>
    <property type="molecule type" value="Genomic_DNA"/>
</dbReference>
<dbReference type="SUPFAM" id="SSF82171">
    <property type="entry name" value="DPP6 N-terminal domain-like"/>
    <property type="match status" value="1"/>
</dbReference>
<evidence type="ECO:0000256" key="1">
    <source>
        <dbReference type="SAM" id="SignalP"/>
    </source>
</evidence>
<dbReference type="Gene3D" id="2.120.10.30">
    <property type="entry name" value="TolB, C-terminal domain"/>
    <property type="match status" value="1"/>
</dbReference>
<dbReference type="OrthoDB" id="9797498at2"/>
<feature type="chain" id="PRO_5003850328" evidence="1">
    <location>
        <begin position="23"/>
        <end position="300"/>
    </location>
</feature>
<proteinExistence type="predicted"/>
<evidence type="ECO:0000313" key="2">
    <source>
        <dbReference type="EMBL" id="EKB47358.1"/>
    </source>
</evidence>
<evidence type="ECO:0000313" key="3">
    <source>
        <dbReference type="Proteomes" id="UP000004478"/>
    </source>
</evidence>
<comment type="caution">
    <text evidence="2">The sequence shown here is derived from an EMBL/GenBank/DDBJ whole genome shotgun (WGS) entry which is preliminary data.</text>
</comment>
<dbReference type="Proteomes" id="UP000004478">
    <property type="component" value="Unassembled WGS sequence"/>
</dbReference>
<gene>
    <name evidence="2" type="ORF">B879_04036</name>
</gene>
<keyword evidence="3" id="KW-1185">Reference proteome</keyword>
<dbReference type="AlphaFoldDB" id="K1LAE5"/>
<dbReference type="InterPro" id="IPR011042">
    <property type="entry name" value="6-blade_b-propeller_TolB-like"/>
</dbReference>
<dbReference type="RefSeq" id="WP_009187056.1">
    <property type="nucleotide sequence ID" value="NZ_AMGM01000139.1"/>
</dbReference>
<reference evidence="2 3" key="1">
    <citation type="journal article" date="2012" name="J. Bacteriol.">
        <title>Draft Genome Sequence of Cecembia lonarensis Strain LW9T, Isolated from Lonar Lake, a Haloalkaline Lake in India.</title>
        <authorList>
            <person name="Shivaji S."/>
            <person name="Ara S."/>
            <person name="Singh A."/>
            <person name="Pinnaka A.K."/>
        </authorList>
    </citation>
    <scope>NUCLEOTIDE SEQUENCE [LARGE SCALE GENOMIC DNA]</scope>
    <source>
        <strain evidence="2 3">LW9</strain>
    </source>
</reference>